<organism evidence="6 7">
    <name type="scientific">Rhizobium puerariae</name>
    <dbReference type="NCBI Taxonomy" id="1585791"/>
    <lineage>
        <taxon>Bacteria</taxon>
        <taxon>Pseudomonadati</taxon>
        <taxon>Pseudomonadota</taxon>
        <taxon>Alphaproteobacteria</taxon>
        <taxon>Hyphomicrobiales</taxon>
        <taxon>Rhizobiaceae</taxon>
        <taxon>Rhizobium/Agrobacterium group</taxon>
        <taxon>Rhizobium</taxon>
    </lineage>
</organism>
<accession>A0ABV6AGH7</accession>
<protein>
    <submittedName>
        <fullName evidence="6">LysR family transcriptional regulator</fullName>
    </submittedName>
</protein>
<dbReference type="PANTHER" id="PTHR30419:SF2">
    <property type="entry name" value="LYSR FAMILY TRANSCRIPTIONAL REGULATOR"/>
    <property type="match status" value="1"/>
</dbReference>
<keyword evidence="2" id="KW-0805">Transcription regulation</keyword>
<dbReference type="InterPro" id="IPR036390">
    <property type="entry name" value="WH_DNA-bd_sf"/>
</dbReference>
<dbReference type="InterPro" id="IPR036388">
    <property type="entry name" value="WH-like_DNA-bd_sf"/>
</dbReference>
<keyword evidence="4" id="KW-0804">Transcription</keyword>
<dbReference type="PANTHER" id="PTHR30419">
    <property type="entry name" value="HTH-TYPE TRANSCRIPTIONAL REGULATOR YBHD"/>
    <property type="match status" value="1"/>
</dbReference>
<evidence type="ECO:0000256" key="4">
    <source>
        <dbReference type="ARBA" id="ARBA00023163"/>
    </source>
</evidence>
<dbReference type="RefSeq" id="WP_377257698.1">
    <property type="nucleotide sequence ID" value="NZ_JBHMAA010000008.1"/>
</dbReference>
<dbReference type="Proteomes" id="UP001589692">
    <property type="component" value="Unassembled WGS sequence"/>
</dbReference>
<name>A0ABV6AGH7_9HYPH</name>
<dbReference type="SUPFAM" id="SSF53850">
    <property type="entry name" value="Periplasmic binding protein-like II"/>
    <property type="match status" value="1"/>
</dbReference>
<proteinExistence type="inferred from homology"/>
<dbReference type="EMBL" id="JBHMAA010000008">
    <property type="protein sequence ID" value="MFB9948430.1"/>
    <property type="molecule type" value="Genomic_DNA"/>
</dbReference>
<dbReference type="Pfam" id="PF00126">
    <property type="entry name" value="HTH_1"/>
    <property type="match status" value="1"/>
</dbReference>
<dbReference type="Gene3D" id="1.10.10.10">
    <property type="entry name" value="Winged helix-like DNA-binding domain superfamily/Winged helix DNA-binding domain"/>
    <property type="match status" value="1"/>
</dbReference>
<evidence type="ECO:0000256" key="1">
    <source>
        <dbReference type="ARBA" id="ARBA00009437"/>
    </source>
</evidence>
<keyword evidence="3" id="KW-0238">DNA-binding</keyword>
<dbReference type="SUPFAM" id="SSF46785">
    <property type="entry name" value="Winged helix' DNA-binding domain"/>
    <property type="match status" value="1"/>
</dbReference>
<dbReference type="InterPro" id="IPR005119">
    <property type="entry name" value="LysR_subst-bd"/>
</dbReference>
<evidence type="ECO:0000256" key="2">
    <source>
        <dbReference type="ARBA" id="ARBA00023015"/>
    </source>
</evidence>
<reference evidence="6 7" key="1">
    <citation type="submission" date="2024-09" db="EMBL/GenBank/DDBJ databases">
        <authorList>
            <person name="Sun Q."/>
            <person name="Mori K."/>
        </authorList>
    </citation>
    <scope>NUCLEOTIDE SEQUENCE [LARGE SCALE GENOMIC DNA]</scope>
    <source>
        <strain evidence="6 7">TBRC 4938</strain>
    </source>
</reference>
<evidence type="ECO:0000313" key="7">
    <source>
        <dbReference type="Proteomes" id="UP001589692"/>
    </source>
</evidence>
<dbReference type="PROSITE" id="PS50931">
    <property type="entry name" value="HTH_LYSR"/>
    <property type="match status" value="1"/>
</dbReference>
<dbReference type="InterPro" id="IPR050950">
    <property type="entry name" value="HTH-type_LysR_regulators"/>
</dbReference>
<evidence type="ECO:0000259" key="5">
    <source>
        <dbReference type="PROSITE" id="PS50931"/>
    </source>
</evidence>
<dbReference type="Gene3D" id="3.40.190.10">
    <property type="entry name" value="Periplasmic binding protein-like II"/>
    <property type="match status" value="2"/>
</dbReference>
<dbReference type="PRINTS" id="PR00039">
    <property type="entry name" value="HTHLYSR"/>
</dbReference>
<feature type="domain" description="HTH lysR-type" evidence="5">
    <location>
        <begin position="1"/>
        <end position="58"/>
    </location>
</feature>
<evidence type="ECO:0000313" key="6">
    <source>
        <dbReference type="EMBL" id="MFB9948430.1"/>
    </source>
</evidence>
<sequence length="307" mass="34063">MHASILKYFAAVARLGSIRKASEELHIATSALSRQIKKLEDELGITLFERLPEGLRLTGAGRIVLRHARSTLQNYEVMRGELGDLEGKITGRIPIACLDSLVISFLPQYLMEFIRRHPAVDFRVRTENYTNIFRLVADDEVDIGITFDIARPGDIKLLSSVRMPIMAIVARGHPLARMSSVTLEQCAQFKLLLQLDNNVTSRMFSLELGTLERNARALIATNNQMLLKPLIISGEGVAFYTPLGFHEELLKGDVVAVPIAGVRTEEARLGVVVPRVRKLPHASEVMAAFLADRLAAFAAKIDEIVAR</sequence>
<dbReference type="Pfam" id="PF03466">
    <property type="entry name" value="LysR_substrate"/>
    <property type="match status" value="1"/>
</dbReference>
<dbReference type="InterPro" id="IPR000847">
    <property type="entry name" value="LysR_HTH_N"/>
</dbReference>
<comment type="similarity">
    <text evidence="1">Belongs to the LysR transcriptional regulatory family.</text>
</comment>
<gene>
    <name evidence="6" type="ORF">ACFFP0_06185</name>
</gene>
<evidence type="ECO:0000256" key="3">
    <source>
        <dbReference type="ARBA" id="ARBA00023125"/>
    </source>
</evidence>
<keyword evidence="7" id="KW-1185">Reference proteome</keyword>
<comment type="caution">
    <text evidence="6">The sequence shown here is derived from an EMBL/GenBank/DDBJ whole genome shotgun (WGS) entry which is preliminary data.</text>
</comment>